<organism evidence="1 2">
    <name type="scientific">Olleya aquimaris</name>
    <dbReference type="NCBI Taxonomy" id="639310"/>
    <lineage>
        <taxon>Bacteria</taxon>
        <taxon>Pseudomonadati</taxon>
        <taxon>Bacteroidota</taxon>
        <taxon>Flavobacteriia</taxon>
        <taxon>Flavobacteriales</taxon>
        <taxon>Flavobacteriaceae</taxon>
    </lineage>
</organism>
<protein>
    <submittedName>
        <fullName evidence="1">Putative DCC family thiol-disulfide oxidoreductase YuxK</fullName>
    </submittedName>
</protein>
<name>A0A327RKP7_9FLAO</name>
<dbReference type="PANTHER" id="PTHR33639:SF2">
    <property type="entry name" value="DUF393 DOMAIN-CONTAINING PROTEIN"/>
    <property type="match status" value="1"/>
</dbReference>
<dbReference type="GO" id="GO:0015035">
    <property type="term" value="F:protein-disulfide reductase activity"/>
    <property type="evidence" value="ECO:0007669"/>
    <property type="project" value="InterPro"/>
</dbReference>
<proteinExistence type="predicted"/>
<accession>A0A327RKP7</accession>
<dbReference type="PANTHER" id="PTHR33639">
    <property type="entry name" value="THIOL-DISULFIDE OXIDOREDUCTASE DCC"/>
    <property type="match status" value="1"/>
</dbReference>
<keyword evidence="2" id="KW-1185">Reference proteome</keyword>
<dbReference type="Proteomes" id="UP000248703">
    <property type="component" value="Unassembled WGS sequence"/>
</dbReference>
<dbReference type="AlphaFoldDB" id="A0A327RKP7"/>
<gene>
    <name evidence="1" type="ORF">LY08_01029</name>
</gene>
<dbReference type="InterPro" id="IPR007263">
    <property type="entry name" value="DCC1-like"/>
</dbReference>
<dbReference type="InterPro" id="IPR052927">
    <property type="entry name" value="DCC_oxidoreductase"/>
</dbReference>
<evidence type="ECO:0000313" key="1">
    <source>
        <dbReference type="EMBL" id="RAJ16174.1"/>
    </source>
</evidence>
<dbReference type="Pfam" id="PF04134">
    <property type="entry name" value="DCC1-like"/>
    <property type="match status" value="1"/>
</dbReference>
<dbReference type="EMBL" id="QLLO01000003">
    <property type="protein sequence ID" value="RAJ16174.1"/>
    <property type="molecule type" value="Genomic_DNA"/>
</dbReference>
<comment type="caution">
    <text evidence="1">The sequence shown here is derived from an EMBL/GenBank/DDBJ whole genome shotgun (WGS) entry which is preliminary data.</text>
</comment>
<evidence type="ECO:0000313" key="2">
    <source>
        <dbReference type="Proteomes" id="UP000248703"/>
    </source>
</evidence>
<reference evidence="1 2" key="1">
    <citation type="submission" date="2018-06" db="EMBL/GenBank/DDBJ databases">
        <title>Genomic Encyclopedia of Archaeal and Bacterial Type Strains, Phase II (KMG-II): from individual species to whole genera.</title>
        <authorList>
            <person name="Goeker M."/>
        </authorList>
    </citation>
    <scope>NUCLEOTIDE SEQUENCE [LARGE SCALE GENOMIC DNA]</scope>
    <source>
        <strain evidence="1 2">DSM 24464</strain>
    </source>
</reference>
<sequence length="102" mass="11838">MFAPLQSKVGQQIINHYNLETSKTDSILLYSENKGLKIKSTAALHIAKHLSFPNNMLTVFFIIPPFIRNWVYDFVAKNRYKWYGKQDACMIPTPDLKAKFID</sequence>